<proteinExistence type="predicted"/>
<reference evidence="1 2" key="1">
    <citation type="submission" date="2023-10" db="EMBL/GenBank/DDBJ databases">
        <title>Genomes of two closely related lineages of the louse Polyplax serrata with different host specificities.</title>
        <authorList>
            <person name="Martinu J."/>
            <person name="Tarabai H."/>
            <person name="Stefka J."/>
            <person name="Hypsa V."/>
        </authorList>
    </citation>
    <scope>NUCLEOTIDE SEQUENCE [LARGE SCALE GENOMIC DNA]</scope>
    <source>
        <strain evidence="1">HR10_N</strain>
    </source>
</reference>
<name>A0AAN8P5Z8_POLSC</name>
<sequence>MAASLTDHICGEYEKELGSTDVTAPCLHLEEKPANQSDFVIRWLPFSFFPTDQGFSELSKSANVVQAIEPYE</sequence>
<evidence type="ECO:0000313" key="1">
    <source>
        <dbReference type="EMBL" id="KAK6632963.1"/>
    </source>
</evidence>
<dbReference type="Proteomes" id="UP001372834">
    <property type="component" value="Unassembled WGS sequence"/>
</dbReference>
<dbReference type="EMBL" id="JAWJWE010000006">
    <property type="protein sequence ID" value="KAK6632963.1"/>
    <property type="molecule type" value="Genomic_DNA"/>
</dbReference>
<gene>
    <name evidence="1" type="ORF">RUM43_012706</name>
</gene>
<comment type="caution">
    <text evidence="1">The sequence shown here is derived from an EMBL/GenBank/DDBJ whole genome shotgun (WGS) entry which is preliminary data.</text>
</comment>
<dbReference type="AlphaFoldDB" id="A0AAN8P5Z8"/>
<organism evidence="1 2">
    <name type="scientific">Polyplax serrata</name>
    <name type="common">Common mouse louse</name>
    <dbReference type="NCBI Taxonomy" id="468196"/>
    <lineage>
        <taxon>Eukaryota</taxon>
        <taxon>Metazoa</taxon>
        <taxon>Ecdysozoa</taxon>
        <taxon>Arthropoda</taxon>
        <taxon>Hexapoda</taxon>
        <taxon>Insecta</taxon>
        <taxon>Pterygota</taxon>
        <taxon>Neoptera</taxon>
        <taxon>Paraneoptera</taxon>
        <taxon>Psocodea</taxon>
        <taxon>Troctomorpha</taxon>
        <taxon>Phthiraptera</taxon>
        <taxon>Anoplura</taxon>
        <taxon>Polyplacidae</taxon>
        <taxon>Polyplax</taxon>
    </lineage>
</organism>
<accession>A0AAN8P5Z8</accession>
<evidence type="ECO:0000313" key="2">
    <source>
        <dbReference type="Proteomes" id="UP001372834"/>
    </source>
</evidence>
<protein>
    <submittedName>
        <fullName evidence="1">Uncharacterized protein</fullName>
    </submittedName>
</protein>